<evidence type="ECO:0000256" key="1">
    <source>
        <dbReference type="ARBA" id="ARBA00004613"/>
    </source>
</evidence>
<dbReference type="Pfam" id="PF15430">
    <property type="entry name" value="SVWC"/>
    <property type="match status" value="1"/>
</dbReference>
<comment type="caution">
    <text evidence="5">The sequence shown here is derived from an EMBL/GenBank/DDBJ whole genome shotgun (WGS) entry which is preliminary data.</text>
</comment>
<evidence type="ECO:0000256" key="3">
    <source>
        <dbReference type="SAM" id="SignalP"/>
    </source>
</evidence>
<dbReference type="InterPro" id="IPR029277">
    <property type="entry name" value="SVWC_dom"/>
</dbReference>
<dbReference type="Proteomes" id="UP001381693">
    <property type="component" value="Unassembled WGS sequence"/>
</dbReference>
<dbReference type="GO" id="GO:0005576">
    <property type="term" value="C:extracellular region"/>
    <property type="evidence" value="ECO:0007669"/>
    <property type="project" value="UniProtKB-SubCell"/>
</dbReference>
<keyword evidence="6" id="KW-1185">Reference proteome</keyword>
<reference evidence="5 6" key="1">
    <citation type="submission" date="2023-11" db="EMBL/GenBank/DDBJ databases">
        <title>Halocaridina rubra genome assembly.</title>
        <authorList>
            <person name="Smith C."/>
        </authorList>
    </citation>
    <scope>NUCLEOTIDE SEQUENCE [LARGE SCALE GENOMIC DNA]</scope>
    <source>
        <strain evidence="5">EP-1</strain>
        <tissue evidence="5">Whole</tissue>
    </source>
</reference>
<keyword evidence="2" id="KW-0964">Secreted</keyword>
<evidence type="ECO:0000313" key="6">
    <source>
        <dbReference type="Proteomes" id="UP001381693"/>
    </source>
</evidence>
<dbReference type="AlphaFoldDB" id="A0AAN8WQ86"/>
<keyword evidence="3" id="KW-0732">Signal</keyword>
<accession>A0AAN8WQ86</accession>
<evidence type="ECO:0000313" key="5">
    <source>
        <dbReference type="EMBL" id="KAK7070306.1"/>
    </source>
</evidence>
<protein>
    <recommendedName>
        <fullName evidence="4">Single domain-containing protein</fullName>
    </recommendedName>
</protein>
<dbReference type="EMBL" id="JAXCGZ010015431">
    <property type="protein sequence ID" value="KAK7070306.1"/>
    <property type="molecule type" value="Genomic_DNA"/>
</dbReference>
<dbReference type="SMART" id="SM01318">
    <property type="entry name" value="SVWC"/>
    <property type="match status" value="1"/>
</dbReference>
<gene>
    <name evidence="5" type="ORF">SK128_009419</name>
</gene>
<comment type="subcellular location">
    <subcellularLocation>
        <location evidence="1">Secreted</location>
    </subcellularLocation>
</comment>
<organism evidence="5 6">
    <name type="scientific">Halocaridina rubra</name>
    <name type="common">Hawaiian red shrimp</name>
    <dbReference type="NCBI Taxonomy" id="373956"/>
    <lineage>
        <taxon>Eukaryota</taxon>
        <taxon>Metazoa</taxon>
        <taxon>Ecdysozoa</taxon>
        <taxon>Arthropoda</taxon>
        <taxon>Crustacea</taxon>
        <taxon>Multicrustacea</taxon>
        <taxon>Malacostraca</taxon>
        <taxon>Eumalacostraca</taxon>
        <taxon>Eucarida</taxon>
        <taxon>Decapoda</taxon>
        <taxon>Pleocyemata</taxon>
        <taxon>Caridea</taxon>
        <taxon>Atyoidea</taxon>
        <taxon>Atyidae</taxon>
        <taxon>Halocaridina</taxon>
    </lineage>
</organism>
<feature type="domain" description="Single" evidence="4">
    <location>
        <begin position="41"/>
        <end position="109"/>
    </location>
</feature>
<name>A0AAN8WQ86_HALRR</name>
<proteinExistence type="predicted"/>
<sequence>MVFFYTQCKLSFLILSLFLGSVSGAASFGPATVNPEYPGMCWVEHLGRAYPVRGPWALSGECGRVDCYYSQGRLMIGILTCGVIHVYPGCQEVENEHLPYPGCCPYPQCDDN</sequence>
<feature type="chain" id="PRO_5042920807" description="Single domain-containing protein" evidence="3">
    <location>
        <begin position="25"/>
        <end position="112"/>
    </location>
</feature>
<evidence type="ECO:0000259" key="4">
    <source>
        <dbReference type="SMART" id="SM01318"/>
    </source>
</evidence>
<feature type="signal peptide" evidence="3">
    <location>
        <begin position="1"/>
        <end position="24"/>
    </location>
</feature>
<evidence type="ECO:0000256" key="2">
    <source>
        <dbReference type="ARBA" id="ARBA00022525"/>
    </source>
</evidence>